<evidence type="ECO:0000313" key="3">
    <source>
        <dbReference type="WBParaSite" id="HNAJ_0000540001-mRNA-1"/>
    </source>
</evidence>
<proteinExistence type="predicted"/>
<keyword evidence="2" id="KW-1185">Reference proteome</keyword>
<sequence>MSIELPRRRLPMAARMWGLVVDKKPEVIRQPGAEDRWKVLRCQVASQPTNKLMGKEIVVAVNADVTHSNSENWAFKNLLL</sequence>
<dbReference type="EMBL" id="UZAE01004552">
    <property type="protein sequence ID" value="VDO01258.1"/>
    <property type="molecule type" value="Genomic_DNA"/>
</dbReference>
<name>A0A0R3TEB1_RODNA</name>
<dbReference type="WBParaSite" id="HNAJ_0000540001-mRNA-1">
    <property type="protein sequence ID" value="HNAJ_0000540001-mRNA-1"/>
    <property type="gene ID" value="HNAJ_0000540001"/>
</dbReference>
<protein>
    <submittedName>
        <fullName evidence="3">Zf-RVT domain-containing protein</fullName>
    </submittedName>
</protein>
<reference evidence="1 2" key="2">
    <citation type="submission" date="2018-11" db="EMBL/GenBank/DDBJ databases">
        <authorList>
            <consortium name="Pathogen Informatics"/>
        </authorList>
    </citation>
    <scope>NUCLEOTIDE SEQUENCE [LARGE SCALE GENOMIC DNA]</scope>
</reference>
<dbReference type="Proteomes" id="UP000278807">
    <property type="component" value="Unassembled WGS sequence"/>
</dbReference>
<evidence type="ECO:0000313" key="2">
    <source>
        <dbReference type="Proteomes" id="UP000278807"/>
    </source>
</evidence>
<evidence type="ECO:0000313" key="1">
    <source>
        <dbReference type="EMBL" id="VDO01258.1"/>
    </source>
</evidence>
<gene>
    <name evidence="1" type="ORF">HNAJ_LOCUS5398</name>
</gene>
<reference evidence="3" key="1">
    <citation type="submission" date="2017-02" db="UniProtKB">
        <authorList>
            <consortium name="WormBaseParasite"/>
        </authorList>
    </citation>
    <scope>IDENTIFICATION</scope>
</reference>
<organism evidence="3">
    <name type="scientific">Rodentolepis nana</name>
    <name type="common">Dwarf tapeworm</name>
    <name type="synonym">Hymenolepis nana</name>
    <dbReference type="NCBI Taxonomy" id="102285"/>
    <lineage>
        <taxon>Eukaryota</taxon>
        <taxon>Metazoa</taxon>
        <taxon>Spiralia</taxon>
        <taxon>Lophotrochozoa</taxon>
        <taxon>Platyhelminthes</taxon>
        <taxon>Cestoda</taxon>
        <taxon>Eucestoda</taxon>
        <taxon>Cyclophyllidea</taxon>
        <taxon>Hymenolepididae</taxon>
        <taxon>Rodentolepis</taxon>
    </lineage>
</organism>
<accession>A0A0R3TEB1</accession>
<dbReference type="AlphaFoldDB" id="A0A0R3TEB1"/>